<evidence type="ECO:0000313" key="1">
    <source>
        <dbReference type="EMBL" id="BBO88248.1"/>
    </source>
</evidence>
<proteinExistence type="predicted"/>
<keyword evidence="2" id="KW-1185">Reference proteome</keyword>
<name>A0A5K8A767_9BACT</name>
<dbReference type="Proteomes" id="UP000422108">
    <property type="component" value="Chromosome"/>
</dbReference>
<gene>
    <name evidence="1" type="ORF">DSCOOX_14280</name>
</gene>
<dbReference type="AlphaFoldDB" id="A0A5K8A767"/>
<accession>A0A5K8A767</accession>
<protein>
    <submittedName>
        <fullName evidence="1">Uncharacterized protein</fullName>
    </submittedName>
</protein>
<organism evidence="1 2">
    <name type="scientific">Desulfosarcina ovata subsp. ovata</name>
    <dbReference type="NCBI Taxonomy" id="2752305"/>
    <lineage>
        <taxon>Bacteria</taxon>
        <taxon>Pseudomonadati</taxon>
        <taxon>Thermodesulfobacteriota</taxon>
        <taxon>Desulfobacteria</taxon>
        <taxon>Desulfobacterales</taxon>
        <taxon>Desulfosarcinaceae</taxon>
        <taxon>Desulfosarcina</taxon>
    </lineage>
</organism>
<evidence type="ECO:0000313" key="2">
    <source>
        <dbReference type="Proteomes" id="UP000422108"/>
    </source>
</evidence>
<dbReference type="EMBL" id="AP021879">
    <property type="protein sequence ID" value="BBO88248.1"/>
    <property type="molecule type" value="Genomic_DNA"/>
</dbReference>
<sequence>MLGSLLRCVPCPAHNQCFHSDGQLPQRVKLAFGAKYSFPEEELAMAIEEPLNNSQGVDIGLVTMFLKMSPEERLKANDNAVRTIQELRNAYKQKQNEN</sequence>
<reference evidence="1 2" key="1">
    <citation type="submission" date="2019-11" db="EMBL/GenBank/DDBJ databases">
        <title>Comparative genomics of hydrocarbon-degrading Desulfosarcina strains.</title>
        <authorList>
            <person name="Watanabe M."/>
            <person name="Kojima H."/>
            <person name="Fukui M."/>
        </authorList>
    </citation>
    <scope>NUCLEOTIDE SEQUENCE [LARGE SCALE GENOMIC DNA]</scope>
    <source>
        <strain evidence="2">oXyS1</strain>
    </source>
</reference>